<keyword evidence="2" id="KW-1185">Reference proteome</keyword>
<evidence type="ECO:0000313" key="1">
    <source>
        <dbReference type="EMBL" id="KIW69174.1"/>
    </source>
</evidence>
<dbReference type="HOGENOM" id="CLU_2468838_0_0_1"/>
<dbReference type="AlphaFoldDB" id="A0A0D2GAV5"/>
<gene>
    <name evidence="1" type="ORF">PV04_05067</name>
</gene>
<accession>A0A0D2GAV5</accession>
<protein>
    <submittedName>
        <fullName evidence="1">Uncharacterized protein</fullName>
    </submittedName>
</protein>
<name>A0A0D2GAV5_9EURO</name>
<dbReference type="STRING" id="5601.A0A0D2GAV5"/>
<dbReference type="EMBL" id="KN846958">
    <property type="protein sequence ID" value="KIW69174.1"/>
    <property type="molecule type" value="Genomic_DNA"/>
</dbReference>
<reference evidence="1 2" key="1">
    <citation type="submission" date="2015-01" db="EMBL/GenBank/DDBJ databases">
        <title>The Genome Sequence of Capronia semiimmersa CBS27337.</title>
        <authorList>
            <consortium name="The Broad Institute Genomics Platform"/>
            <person name="Cuomo C."/>
            <person name="de Hoog S."/>
            <person name="Gorbushina A."/>
            <person name="Stielow B."/>
            <person name="Teixiera M."/>
            <person name="Abouelleil A."/>
            <person name="Chapman S.B."/>
            <person name="Priest M."/>
            <person name="Young S.K."/>
            <person name="Wortman J."/>
            <person name="Nusbaum C."/>
            <person name="Birren B."/>
        </authorList>
    </citation>
    <scope>NUCLEOTIDE SEQUENCE [LARGE SCALE GENOMIC DNA]</scope>
    <source>
        <strain evidence="1 2">CBS 27337</strain>
    </source>
</reference>
<organism evidence="1 2">
    <name type="scientific">Phialophora macrospora</name>
    <dbReference type="NCBI Taxonomy" id="1851006"/>
    <lineage>
        <taxon>Eukaryota</taxon>
        <taxon>Fungi</taxon>
        <taxon>Dikarya</taxon>
        <taxon>Ascomycota</taxon>
        <taxon>Pezizomycotina</taxon>
        <taxon>Eurotiomycetes</taxon>
        <taxon>Chaetothyriomycetidae</taxon>
        <taxon>Chaetothyriales</taxon>
        <taxon>Herpotrichiellaceae</taxon>
        <taxon>Phialophora</taxon>
    </lineage>
</organism>
<evidence type="ECO:0000313" key="2">
    <source>
        <dbReference type="Proteomes" id="UP000054266"/>
    </source>
</evidence>
<sequence length="88" mass="9390">MVQKSTGPAAVVLTGSWTFTSLSGTQGRVPVEEALAKKPRGTWLSSQVADYDVKKMSKGSFYITCPDTDVEEALDQAGMAWGAGDVFE</sequence>
<dbReference type="Proteomes" id="UP000054266">
    <property type="component" value="Unassembled WGS sequence"/>
</dbReference>
<proteinExistence type="predicted"/>